<dbReference type="SMART" id="SM00824">
    <property type="entry name" value="PKS_TE"/>
    <property type="match status" value="1"/>
</dbReference>
<protein>
    <submittedName>
        <fullName evidence="3">Alpha/beta fold hydrolase</fullName>
    </submittedName>
</protein>
<sequence length="301" mass="31152">MARRITLTAVTALCCVALGAGLVACEEVPEESGSASPAPSASSPADAKAFSGTKKISIEGHSVNVSCSGDAVDGGPVVVMMTGLGDDLTKMSGFQKTVSEENRVCSFDRLGQGASDKPAGPRTVADSGKILTGVLDRVAGDRPVVLAGHSLGGLLAARYAPEHQDRVKGLVLMDATSPTTTADISKVIPASAEAPADELRAQTLAVNKGENPEMLLLPDGPVRTAGDIPVEAVQHGVRYLGEVPTYGDDLERVWTEGQHQWLGISTDSELSTAEKSAHDIYVDRPDLAVAAIRSVTARVTG</sequence>
<organism evidence="3">
    <name type="scientific">Streptomyces sp. NBC_00148</name>
    <dbReference type="NCBI Taxonomy" id="2903626"/>
    <lineage>
        <taxon>Bacteria</taxon>
        <taxon>Bacillati</taxon>
        <taxon>Actinomycetota</taxon>
        <taxon>Actinomycetes</taxon>
        <taxon>Kitasatosporales</taxon>
        <taxon>Streptomycetaceae</taxon>
        <taxon>Streptomyces</taxon>
    </lineage>
</organism>
<dbReference type="SUPFAM" id="SSF53474">
    <property type="entry name" value="alpha/beta-Hydrolases"/>
    <property type="match status" value="1"/>
</dbReference>
<dbReference type="InterPro" id="IPR029058">
    <property type="entry name" value="AB_hydrolase_fold"/>
</dbReference>
<dbReference type="PANTHER" id="PTHR46438:SF11">
    <property type="entry name" value="LIPASE-RELATED"/>
    <property type="match status" value="1"/>
</dbReference>
<feature type="chain" id="PRO_5043849506" evidence="1">
    <location>
        <begin position="20"/>
        <end position="301"/>
    </location>
</feature>
<feature type="signal peptide" evidence="1">
    <location>
        <begin position="1"/>
        <end position="19"/>
    </location>
</feature>
<dbReference type="InterPro" id="IPR000073">
    <property type="entry name" value="AB_hydrolase_1"/>
</dbReference>
<gene>
    <name evidence="3" type="ORF">OG222_11685</name>
</gene>
<keyword evidence="1" id="KW-0732">Signal</keyword>
<dbReference type="PANTHER" id="PTHR46438">
    <property type="entry name" value="ALPHA/BETA-HYDROLASES SUPERFAMILY PROTEIN"/>
    <property type="match status" value="1"/>
</dbReference>
<dbReference type="PROSITE" id="PS51257">
    <property type="entry name" value="PROKAR_LIPOPROTEIN"/>
    <property type="match status" value="1"/>
</dbReference>
<dbReference type="PRINTS" id="PR00111">
    <property type="entry name" value="ABHYDROLASE"/>
</dbReference>
<evidence type="ECO:0000259" key="2">
    <source>
        <dbReference type="SMART" id="SM00824"/>
    </source>
</evidence>
<dbReference type="Gene3D" id="3.40.50.1820">
    <property type="entry name" value="alpha/beta hydrolase"/>
    <property type="match status" value="1"/>
</dbReference>
<reference evidence="3" key="1">
    <citation type="submission" date="2022-10" db="EMBL/GenBank/DDBJ databases">
        <title>The complete genomes of actinobacterial strains from the NBC collection.</title>
        <authorList>
            <person name="Joergensen T.S."/>
            <person name="Alvarez Arevalo M."/>
            <person name="Sterndorff E.B."/>
            <person name="Faurdal D."/>
            <person name="Vuksanovic O."/>
            <person name="Mourched A.-S."/>
            <person name="Charusanti P."/>
            <person name="Shaw S."/>
            <person name="Blin K."/>
            <person name="Weber T."/>
        </authorList>
    </citation>
    <scope>NUCLEOTIDE SEQUENCE</scope>
    <source>
        <strain evidence="3">NBC_00148</strain>
    </source>
</reference>
<keyword evidence="3" id="KW-0378">Hydrolase</keyword>
<feature type="domain" description="Thioesterase TesA-like" evidence="2">
    <location>
        <begin position="65"/>
        <end position="296"/>
    </location>
</feature>
<dbReference type="AlphaFoldDB" id="A0AAU1LR88"/>
<dbReference type="Pfam" id="PF00561">
    <property type="entry name" value="Abhydrolase_1"/>
    <property type="match status" value="1"/>
</dbReference>
<dbReference type="InterPro" id="IPR020802">
    <property type="entry name" value="TesA-like"/>
</dbReference>
<dbReference type="EMBL" id="CP108169">
    <property type="protein sequence ID" value="WTQ73718.1"/>
    <property type="molecule type" value="Genomic_DNA"/>
</dbReference>
<evidence type="ECO:0000313" key="3">
    <source>
        <dbReference type="EMBL" id="WTQ73718.1"/>
    </source>
</evidence>
<proteinExistence type="predicted"/>
<dbReference type="GO" id="GO:0016787">
    <property type="term" value="F:hydrolase activity"/>
    <property type="evidence" value="ECO:0007669"/>
    <property type="project" value="UniProtKB-KW"/>
</dbReference>
<accession>A0AAU1LR88</accession>
<evidence type="ECO:0000256" key="1">
    <source>
        <dbReference type="SAM" id="SignalP"/>
    </source>
</evidence>
<name>A0AAU1LR88_9ACTN</name>